<feature type="transmembrane region" description="Helical" evidence="1">
    <location>
        <begin position="85"/>
        <end position="107"/>
    </location>
</feature>
<evidence type="ECO:0000256" key="1">
    <source>
        <dbReference type="SAM" id="Phobius"/>
    </source>
</evidence>
<name>A0A2P8G1A1_9BACL</name>
<keyword evidence="3" id="KW-1185">Reference proteome</keyword>
<reference evidence="2 3" key="1">
    <citation type="submission" date="2018-03" db="EMBL/GenBank/DDBJ databases">
        <title>Genomic Encyclopedia of Type Strains, Phase III (KMG-III): the genomes of soil and plant-associated and newly described type strains.</title>
        <authorList>
            <person name="Whitman W."/>
        </authorList>
    </citation>
    <scope>NUCLEOTIDE SEQUENCE [LARGE SCALE GENOMIC DNA]</scope>
    <source>
        <strain evidence="2 3">CGMCC 1.12259</strain>
    </source>
</reference>
<dbReference type="RefSeq" id="WP_106534661.1">
    <property type="nucleotide sequence ID" value="NZ_PYAT01000017.1"/>
</dbReference>
<dbReference type="EMBL" id="PYAT01000017">
    <property type="protein sequence ID" value="PSL27731.1"/>
    <property type="molecule type" value="Genomic_DNA"/>
</dbReference>
<keyword evidence="1" id="KW-0472">Membrane</keyword>
<keyword evidence="1" id="KW-0812">Transmembrane</keyword>
<evidence type="ECO:0000313" key="3">
    <source>
        <dbReference type="Proteomes" id="UP000242682"/>
    </source>
</evidence>
<accession>A0A2P8G1A1</accession>
<feature type="transmembrane region" description="Helical" evidence="1">
    <location>
        <begin position="56"/>
        <end position="73"/>
    </location>
</feature>
<dbReference type="Proteomes" id="UP000242682">
    <property type="component" value="Unassembled WGS sequence"/>
</dbReference>
<protein>
    <recommendedName>
        <fullName evidence="4">Membrane protein YqhR</fullName>
    </recommendedName>
</protein>
<feature type="transmembrane region" description="Helical" evidence="1">
    <location>
        <begin position="6"/>
        <end position="25"/>
    </location>
</feature>
<keyword evidence="1" id="KW-1133">Transmembrane helix</keyword>
<dbReference type="AlphaFoldDB" id="A0A2P8G1A1"/>
<organism evidence="2 3">
    <name type="scientific">Planomicrobium soli</name>
    <dbReference type="NCBI Taxonomy" id="1176648"/>
    <lineage>
        <taxon>Bacteria</taxon>
        <taxon>Bacillati</taxon>
        <taxon>Bacillota</taxon>
        <taxon>Bacilli</taxon>
        <taxon>Bacillales</taxon>
        <taxon>Caryophanaceae</taxon>
        <taxon>Planomicrobium</taxon>
    </lineage>
</organism>
<evidence type="ECO:0008006" key="4">
    <source>
        <dbReference type="Google" id="ProtNLM"/>
    </source>
</evidence>
<evidence type="ECO:0000313" key="2">
    <source>
        <dbReference type="EMBL" id="PSL27731.1"/>
    </source>
</evidence>
<comment type="caution">
    <text evidence="2">The sequence shown here is derived from an EMBL/GenBank/DDBJ whole genome shotgun (WGS) entry which is preliminary data.</text>
</comment>
<dbReference type="OrthoDB" id="1443299at2"/>
<feature type="transmembrane region" description="Helical" evidence="1">
    <location>
        <begin position="119"/>
        <end position="138"/>
    </location>
</feature>
<proteinExistence type="predicted"/>
<sequence>MKLLKGIWIGFWSGLLIGFLLKWIQSITGVQVYALLLNVDFIPIVGSIDWSEPVEFSFHIAISLIIGIVYVYLAKRRPYPFGQLVLISLILCAPTYLLYFPLSILAVNPEIPGVFDGEAILYWVFAHLAYALVLPVLYKTFERKNAASH</sequence>
<gene>
    <name evidence="2" type="ORF">B0H99_11743</name>
</gene>